<evidence type="ECO:0000313" key="6">
    <source>
        <dbReference type="EMBL" id="RUS57505.1"/>
    </source>
</evidence>
<proteinExistence type="inferred from homology"/>
<reference evidence="6 7" key="1">
    <citation type="submission" date="2014-11" db="EMBL/GenBank/DDBJ databases">
        <title>Genome sequence and analysis of novel Kurthia sp.</title>
        <authorList>
            <person name="Lawson J.N."/>
            <person name="Gonzalez J.E."/>
            <person name="Rinauldi L."/>
            <person name="Xuan Z."/>
            <person name="Firman A."/>
            <person name="Shaddox L."/>
            <person name="Trudeau A."/>
            <person name="Shah S."/>
            <person name="Reiman D."/>
        </authorList>
    </citation>
    <scope>NUCLEOTIDE SEQUENCE [LARGE SCALE GENOMIC DNA]</scope>
    <source>
        <strain evidence="6 7">3B1D</strain>
    </source>
</reference>
<protein>
    <submittedName>
        <fullName evidence="6">Plasmid partitioning protein ParB</fullName>
    </submittedName>
</protein>
<dbReference type="InterPro" id="IPR036086">
    <property type="entry name" value="ParB/Sulfiredoxin_sf"/>
</dbReference>
<dbReference type="SUPFAM" id="SSF109709">
    <property type="entry name" value="KorB DNA-binding domain-like"/>
    <property type="match status" value="1"/>
</dbReference>
<dbReference type="PANTHER" id="PTHR33375:SF1">
    <property type="entry name" value="CHROMOSOME-PARTITIONING PROTEIN PARB-RELATED"/>
    <property type="match status" value="1"/>
</dbReference>
<dbReference type="InterPro" id="IPR003115">
    <property type="entry name" value="ParB_N"/>
</dbReference>
<dbReference type="CDD" id="cd16393">
    <property type="entry name" value="SPO0J_N"/>
    <property type="match status" value="1"/>
</dbReference>
<keyword evidence="7" id="KW-1185">Reference proteome</keyword>
<comment type="caution">
    <text evidence="6">The sequence shown here is derived from an EMBL/GenBank/DDBJ whole genome shotgun (WGS) entry which is preliminary data.</text>
</comment>
<dbReference type="InterPro" id="IPR057240">
    <property type="entry name" value="ParB_dimer_C"/>
</dbReference>
<comment type="similarity">
    <text evidence="2">Belongs to the ParB family.</text>
</comment>
<evidence type="ECO:0000256" key="1">
    <source>
        <dbReference type="ARBA" id="ARBA00004453"/>
    </source>
</evidence>
<evidence type="ECO:0000256" key="3">
    <source>
        <dbReference type="ARBA" id="ARBA00022829"/>
    </source>
</evidence>
<dbReference type="GO" id="GO:0003677">
    <property type="term" value="F:DNA binding"/>
    <property type="evidence" value="ECO:0007669"/>
    <property type="project" value="UniProtKB-KW"/>
</dbReference>
<dbReference type="FunFam" id="3.90.1530.30:FF:000001">
    <property type="entry name" value="Chromosome partitioning protein ParB"/>
    <property type="match status" value="1"/>
</dbReference>
<dbReference type="InterPro" id="IPR050336">
    <property type="entry name" value="Chromosome_partition/occlusion"/>
</dbReference>
<sequence length="272" mass="31315">MEETFIDVADGDIVENIAVRKIRPNPFQPRRIFNEEALEELSQSIKEHGILQPIILRKTGNFYEIVAGERRFRATKKALIPEIPAVVRNYNDREMMELATLENLQREDLTPIEEAESYRKLMDALNMTQEVLAERLGKSRSYIANHVRLLTLPEDIQKMVDRGELSMGHGRALIGIKRKNIIPIVAKKVIDQQMNVRQLESYVHALNKDVSRVTKKKSVKNLYLDEAAAELRDYLGTSVSIKSSKNKGKIEIDFFSDEDLERIINLLKERGE</sequence>
<dbReference type="GO" id="GO:0007059">
    <property type="term" value="P:chromosome segregation"/>
    <property type="evidence" value="ECO:0007669"/>
    <property type="project" value="UniProtKB-KW"/>
</dbReference>
<dbReference type="PANTHER" id="PTHR33375">
    <property type="entry name" value="CHROMOSOME-PARTITIONING PROTEIN PARB-RELATED"/>
    <property type="match status" value="1"/>
</dbReference>
<evidence type="ECO:0000256" key="2">
    <source>
        <dbReference type="ARBA" id="ARBA00006295"/>
    </source>
</evidence>
<evidence type="ECO:0000259" key="5">
    <source>
        <dbReference type="PROSITE" id="PS50943"/>
    </source>
</evidence>
<dbReference type="Gene3D" id="1.10.10.2830">
    <property type="match status" value="1"/>
</dbReference>
<keyword evidence="4" id="KW-0238">DNA-binding</keyword>
<dbReference type="GO" id="GO:0005694">
    <property type="term" value="C:chromosome"/>
    <property type="evidence" value="ECO:0007669"/>
    <property type="project" value="TreeGrafter"/>
</dbReference>
<keyword evidence="3" id="KW-0159">Chromosome partition</keyword>
<dbReference type="FunFam" id="1.10.10.2830:FF:000001">
    <property type="entry name" value="Chromosome partitioning protein ParB"/>
    <property type="match status" value="1"/>
</dbReference>
<comment type="subcellular location">
    <subcellularLocation>
        <location evidence="1">Cytoplasm</location>
        <location evidence="1">Nucleoid</location>
    </subcellularLocation>
</comment>
<dbReference type="SMART" id="SM00470">
    <property type="entry name" value="ParB"/>
    <property type="match status" value="1"/>
</dbReference>
<dbReference type="EMBL" id="JTFC01000022">
    <property type="protein sequence ID" value="RUS57505.1"/>
    <property type="molecule type" value="Genomic_DNA"/>
</dbReference>
<dbReference type="NCBIfam" id="TIGR00180">
    <property type="entry name" value="parB_part"/>
    <property type="match status" value="1"/>
</dbReference>
<dbReference type="CDD" id="cd00093">
    <property type="entry name" value="HTH_XRE"/>
    <property type="match status" value="1"/>
</dbReference>
<dbReference type="InterPro" id="IPR004437">
    <property type="entry name" value="ParB/RepB/Spo0J"/>
</dbReference>
<dbReference type="PROSITE" id="PS50943">
    <property type="entry name" value="HTH_CROC1"/>
    <property type="match status" value="1"/>
</dbReference>
<dbReference type="Gene3D" id="3.90.1530.30">
    <property type="match status" value="1"/>
</dbReference>
<dbReference type="Proteomes" id="UP000288623">
    <property type="component" value="Unassembled WGS sequence"/>
</dbReference>
<feature type="domain" description="HTH cro/C1-type" evidence="5">
    <location>
        <begin position="119"/>
        <end position="145"/>
    </location>
</feature>
<dbReference type="GO" id="GO:0009295">
    <property type="term" value="C:nucleoid"/>
    <property type="evidence" value="ECO:0007669"/>
    <property type="project" value="UniProtKB-SubCell"/>
</dbReference>
<dbReference type="Pfam" id="PF23552">
    <property type="entry name" value="ParB_C"/>
    <property type="match status" value="1"/>
</dbReference>
<dbReference type="Pfam" id="PF17762">
    <property type="entry name" value="HTH_ParB"/>
    <property type="match status" value="1"/>
</dbReference>
<dbReference type="AlphaFoldDB" id="A0A433RW53"/>
<name>A0A433RW53_9BACL</name>
<gene>
    <name evidence="6" type="ORF">QI30_05485</name>
</gene>
<evidence type="ECO:0000313" key="7">
    <source>
        <dbReference type="Proteomes" id="UP000288623"/>
    </source>
</evidence>
<organism evidence="6 7">
    <name type="scientific">Candidatus Kurthia intestinigallinarum</name>
    <dbReference type="NCBI Taxonomy" id="1562256"/>
    <lineage>
        <taxon>Bacteria</taxon>
        <taxon>Bacillati</taxon>
        <taxon>Bacillota</taxon>
        <taxon>Bacilli</taxon>
        <taxon>Bacillales</taxon>
        <taxon>Caryophanaceae</taxon>
        <taxon>Kurthia</taxon>
    </lineage>
</organism>
<dbReference type="SUPFAM" id="SSF110849">
    <property type="entry name" value="ParB/Sulfiredoxin"/>
    <property type="match status" value="1"/>
</dbReference>
<dbReference type="GO" id="GO:0045881">
    <property type="term" value="P:positive regulation of sporulation resulting in formation of a cellular spore"/>
    <property type="evidence" value="ECO:0007669"/>
    <property type="project" value="TreeGrafter"/>
</dbReference>
<dbReference type="InterPro" id="IPR001387">
    <property type="entry name" value="Cro/C1-type_HTH"/>
</dbReference>
<evidence type="ECO:0000256" key="4">
    <source>
        <dbReference type="ARBA" id="ARBA00023125"/>
    </source>
</evidence>
<dbReference type="Pfam" id="PF02195">
    <property type="entry name" value="ParB_N"/>
    <property type="match status" value="1"/>
</dbReference>
<accession>A0A433RW53</accession>
<dbReference type="InterPro" id="IPR041468">
    <property type="entry name" value="HTH_ParB/Spo0J"/>
</dbReference>